<sequence length="185" mass="19475">MMGALPPSLSQHASLYVLQNAQKNADAAVFTGKGRSQNFPELPISSLKAGLPGARWRSPRRRPGNRQWRPGHSRGLHTAPTPPPTGASQPRWGGGAGSKVDLAPPSPTPSPYLPPGRLGDGAAFRWRYPLPPAYPPLLPWSGGWDGVLHAPPPPPRQPHPAAGWILRYGAPGPRAPALLGGPLGA</sequence>
<evidence type="ECO:0000313" key="3">
    <source>
        <dbReference type="Proteomes" id="UP000161430"/>
    </source>
</evidence>
<organismHost>
    <name type="scientific">Macaca mulatta</name>
    <name type="common">Rhesus macaque</name>
    <dbReference type="NCBI Taxonomy" id="9544"/>
</organismHost>
<dbReference type="GeneID" id="2952801"/>
<feature type="region of interest" description="Disordered" evidence="1">
    <location>
        <begin position="34"/>
        <end position="116"/>
    </location>
</feature>
<dbReference type="EMBL" id="AY186194">
    <property type="protein sequence ID" value="AAP50620.1"/>
    <property type="molecule type" value="Genomic_DNA"/>
</dbReference>
<evidence type="ECO:0000256" key="1">
    <source>
        <dbReference type="SAM" id="MobiDB-lite"/>
    </source>
</evidence>
<dbReference type="Proteomes" id="UP000161430">
    <property type="component" value="Segment"/>
</dbReference>
<organism evidence="2 3">
    <name type="scientific">Rhesus cytomegalovirus (strain 68-1)</name>
    <name type="common">RhCMV</name>
    <dbReference type="NCBI Taxonomy" id="47929"/>
    <lineage>
        <taxon>Viruses</taxon>
        <taxon>Duplodnaviria</taxon>
        <taxon>Heunggongvirae</taxon>
        <taxon>Peploviricota</taxon>
        <taxon>Herviviricetes</taxon>
        <taxon>Herpesvirales</taxon>
        <taxon>Orthoherpesviridae</taxon>
        <taxon>Betaherpesvirinae</taxon>
        <taxon>Cytomegalovirus</taxon>
        <taxon>Cytomegalovirus macacinebeta3</taxon>
    </lineage>
</organism>
<accession>Q7TFP0</accession>
<dbReference type="KEGG" id="vg:2952801"/>
<name>Q7TFP0_RHCM6</name>
<evidence type="ECO:0000313" key="2">
    <source>
        <dbReference type="EMBL" id="AAP50620.1"/>
    </source>
</evidence>
<reference evidence="2 3" key="1">
    <citation type="journal article" date="2003" name="J. Virol.">
        <title>Complete sequence and genomic analysis of rhesus cytomegalovirus.</title>
        <authorList>
            <person name="Hansen S.G."/>
            <person name="Strelow L.I."/>
            <person name="Franchi D.C."/>
            <person name="Anders D.G."/>
            <person name="Wong S.W."/>
        </authorList>
    </citation>
    <scope>NUCLEOTIDE SEQUENCE [LARGE SCALE GENOMIC DNA]</scope>
    <source>
        <strain evidence="2">68-1</strain>
    </source>
</reference>
<feature type="compositionally biased region" description="Basic residues" evidence="1">
    <location>
        <begin position="57"/>
        <end position="75"/>
    </location>
</feature>
<feature type="compositionally biased region" description="Pro residues" evidence="1">
    <location>
        <begin position="104"/>
        <end position="114"/>
    </location>
</feature>
<proteinExistence type="predicted"/>
<dbReference type="RefSeq" id="YP_068187.1">
    <property type="nucleotide sequence ID" value="NC_006150.1"/>
</dbReference>
<protein>
    <submittedName>
        <fullName evidence="2">Rh94</fullName>
    </submittedName>
</protein>
<keyword evidence="3" id="KW-1185">Reference proteome</keyword>